<dbReference type="AlphaFoldDB" id="A0A3G6QXZ4"/>
<protein>
    <recommendedName>
        <fullName evidence="5">Glycosyltransferase subfamily 4-like N-terminal domain-containing protein</fullName>
    </recommendedName>
</protein>
<name>A0A3G6QXZ4_9FLAO</name>
<evidence type="ECO:0000313" key="2">
    <source>
        <dbReference type="EMBL" id="AZA94435.1"/>
    </source>
</evidence>
<gene>
    <name evidence="1" type="ORF">EG349_04130</name>
    <name evidence="2" type="ORF">EG353_02155</name>
</gene>
<organism evidence="1 3">
    <name type="scientific">Chryseobacterium shandongense</name>
    <dbReference type="NCBI Taxonomy" id="1493872"/>
    <lineage>
        <taxon>Bacteria</taxon>
        <taxon>Pseudomonadati</taxon>
        <taxon>Bacteroidota</taxon>
        <taxon>Flavobacteriia</taxon>
        <taxon>Flavobacteriales</taxon>
        <taxon>Weeksellaceae</taxon>
        <taxon>Chryseobacterium group</taxon>
        <taxon>Chryseobacterium</taxon>
    </lineage>
</organism>
<dbReference type="KEGG" id="csha:EG350_11610"/>
<keyword evidence="4" id="KW-1185">Reference proteome</keyword>
<dbReference type="SUPFAM" id="SSF53756">
    <property type="entry name" value="UDP-Glycosyltransferase/glycogen phosphorylase"/>
    <property type="match status" value="1"/>
</dbReference>
<dbReference type="OrthoDB" id="784244at2"/>
<accession>A0A3G6QXZ4</accession>
<proteinExistence type="predicted"/>
<reference evidence="3 4" key="1">
    <citation type="submission" date="2018-11" db="EMBL/GenBank/DDBJ databases">
        <title>Proposal to divide the Flavobacteriaceae and reorganize its genera based on Amino Acid Identity values calculated from whole genome sequences.</title>
        <authorList>
            <person name="Nicholson A.C."/>
            <person name="Gulvik C.A."/>
            <person name="Whitney A.M."/>
            <person name="Humrighouse B.W."/>
            <person name="Bell M."/>
            <person name="Holmes B."/>
            <person name="Steigerwalt A.G."/>
            <person name="Villarma A."/>
            <person name="Sheth M."/>
            <person name="Batra D."/>
            <person name="Pryor J."/>
            <person name="Bernardet J.-F."/>
            <person name="Hugo C."/>
            <person name="Kampfer P."/>
            <person name="Newman J."/>
            <person name="McQuiston J.R."/>
        </authorList>
    </citation>
    <scope>NUCLEOTIDE SEQUENCE [LARGE SCALE GENOMIC DNA]</scope>
    <source>
        <strain evidence="1 3">G0207</strain>
        <strain evidence="2 4">H5143</strain>
    </source>
</reference>
<dbReference type="EMBL" id="CP033915">
    <property type="protein sequence ID" value="AZA86028.1"/>
    <property type="molecule type" value="Genomic_DNA"/>
</dbReference>
<evidence type="ECO:0008006" key="5">
    <source>
        <dbReference type="Google" id="ProtNLM"/>
    </source>
</evidence>
<dbReference type="Proteomes" id="UP000281741">
    <property type="component" value="Chromosome"/>
</dbReference>
<dbReference type="Proteomes" id="UP000274073">
    <property type="component" value="Chromosome"/>
</dbReference>
<evidence type="ECO:0000313" key="1">
    <source>
        <dbReference type="EMBL" id="AZA86028.1"/>
    </source>
</evidence>
<dbReference type="Gene3D" id="3.40.50.2000">
    <property type="entry name" value="Glycogen Phosphorylase B"/>
    <property type="match status" value="1"/>
</dbReference>
<dbReference type="EMBL" id="CP033912">
    <property type="protein sequence ID" value="AZA94435.1"/>
    <property type="molecule type" value="Genomic_DNA"/>
</dbReference>
<sequence length="365" mass="42871">MNILIVSHVIFPFQSPRAYRTTELAVELAKNHHVTLVANCSPEEYSKWNSFDKINLKSFSKLSFVRKHSNKKEKYSLIDKVLLKLFRKRLTYPNIEFLWKIPETLKDMSNFDVLISIAAPHAIHWGCYRAIQNNPKLAKVWIADCGDPFMMNVFENPPSYFAKLEKQFMERADFVTIPIENARNSYYPEFHNKIRVIPQGFNFSNTKVFEGEIQNSVPTFAYAGVFYTGIRDPKLFLEYLCTIKEDFKFIIYTKDDGLIKDYYSRLNGKIEVREYIPREQLIYELSTMDFLINFENKESAQSPSKLIDYGLTKRPILSMQFDINNISDFNQFLKGNYSNSLEINVDQYNIENVANRFMELINTKL</sequence>
<evidence type="ECO:0000313" key="3">
    <source>
        <dbReference type="Proteomes" id="UP000274073"/>
    </source>
</evidence>
<dbReference type="RefSeq" id="WP_123851892.1">
    <property type="nucleotide sequence ID" value="NZ_CP033912.1"/>
</dbReference>
<evidence type="ECO:0000313" key="4">
    <source>
        <dbReference type="Proteomes" id="UP000281741"/>
    </source>
</evidence>